<keyword evidence="1" id="KW-0436">Ligase</keyword>
<feature type="non-terminal residue" evidence="7">
    <location>
        <position position="175"/>
    </location>
</feature>
<dbReference type="Gene3D" id="1.10.10.10">
    <property type="entry name" value="Winged helix-like DNA-binding domain superfamily/Winged helix DNA-binding domain"/>
    <property type="match status" value="1"/>
</dbReference>
<dbReference type="InterPro" id="IPR054039">
    <property type="entry name" value="PH0730-like_N"/>
</dbReference>
<dbReference type="Pfam" id="PF22167">
    <property type="entry name" value="PH0730-like_N"/>
    <property type="match status" value="1"/>
</dbReference>
<keyword evidence="2" id="KW-0547">Nucleotide-binding</keyword>
<dbReference type="EMBL" id="BARV01028337">
    <property type="protein sequence ID" value="GAI33273.1"/>
    <property type="molecule type" value="Genomic_DNA"/>
</dbReference>
<evidence type="ECO:0000259" key="5">
    <source>
        <dbReference type="Pfam" id="PF14544"/>
    </source>
</evidence>
<evidence type="ECO:0000259" key="6">
    <source>
        <dbReference type="Pfam" id="PF22167"/>
    </source>
</evidence>
<gene>
    <name evidence="7" type="ORF">S06H3_45398</name>
</gene>
<sequence>MPRAIGPLPRFADVHVKMTLELIGKHKRIGRKQLAEELGVGEGSMRTILDQLKNRGLITSSRGGHSLTAKGERALGKPFEFVQVNVGDLTVSKVNIATVVRGAAARVMRGIEQRDDAIKVGADGATVLIFKRGRLRFPDGFFEVKKAASDALLRVLRPREGDIVVIGTASDAVKA</sequence>
<evidence type="ECO:0000256" key="1">
    <source>
        <dbReference type="ARBA" id="ARBA00022598"/>
    </source>
</evidence>
<dbReference type="InterPro" id="IPR029349">
    <property type="entry name" value="DUF4443"/>
</dbReference>
<dbReference type="AlphaFoldDB" id="X1MPL3"/>
<feature type="domain" description="PH0730-like N-terminal" evidence="6">
    <location>
        <begin position="27"/>
        <end position="72"/>
    </location>
</feature>
<name>X1MPL3_9ZZZZ</name>
<protein>
    <submittedName>
        <fullName evidence="7">Uncharacterized protein</fullName>
    </submittedName>
</protein>
<evidence type="ECO:0000256" key="2">
    <source>
        <dbReference type="ARBA" id="ARBA00022741"/>
    </source>
</evidence>
<evidence type="ECO:0000256" key="3">
    <source>
        <dbReference type="ARBA" id="ARBA00022840"/>
    </source>
</evidence>
<dbReference type="Pfam" id="PF14544">
    <property type="entry name" value="DUF4443"/>
    <property type="match status" value="1"/>
</dbReference>
<dbReference type="GO" id="GO:0004812">
    <property type="term" value="F:aminoacyl-tRNA ligase activity"/>
    <property type="evidence" value="ECO:0007669"/>
    <property type="project" value="InterPro"/>
</dbReference>
<evidence type="ECO:0000256" key="4">
    <source>
        <dbReference type="ARBA" id="ARBA00022917"/>
    </source>
</evidence>
<dbReference type="SUPFAM" id="SSF46785">
    <property type="entry name" value="Winged helix' DNA-binding domain"/>
    <property type="match status" value="1"/>
</dbReference>
<evidence type="ECO:0000313" key="7">
    <source>
        <dbReference type="EMBL" id="GAI33273.1"/>
    </source>
</evidence>
<comment type="caution">
    <text evidence="7">The sequence shown here is derived from an EMBL/GenBank/DDBJ whole genome shotgun (WGS) entry which is preliminary data.</text>
</comment>
<keyword evidence="4" id="KW-0648">Protein biosynthesis</keyword>
<keyword evidence="3" id="KW-0067">ATP-binding</keyword>
<organism evidence="7">
    <name type="scientific">marine sediment metagenome</name>
    <dbReference type="NCBI Taxonomy" id="412755"/>
    <lineage>
        <taxon>unclassified sequences</taxon>
        <taxon>metagenomes</taxon>
        <taxon>ecological metagenomes</taxon>
    </lineage>
</organism>
<reference evidence="7" key="1">
    <citation type="journal article" date="2014" name="Front. Microbiol.">
        <title>High frequency of phylogenetically diverse reductive dehalogenase-homologous genes in deep subseafloor sedimentary metagenomes.</title>
        <authorList>
            <person name="Kawai M."/>
            <person name="Futagami T."/>
            <person name="Toyoda A."/>
            <person name="Takaki Y."/>
            <person name="Nishi S."/>
            <person name="Hori S."/>
            <person name="Arai W."/>
            <person name="Tsubouchi T."/>
            <person name="Morono Y."/>
            <person name="Uchiyama I."/>
            <person name="Ito T."/>
            <person name="Fujiyama A."/>
            <person name="Inagaki F."/>
            <person name="Takami H."/>
        </authorList>
    </citation>
    <scope>NUCLEOTIDE SEQUENCE</scope>
    <source>
        <strain evidence="7">Expedition CK06-06</strain>
    </source>
</reference>
<dbReference type="GO" id="GO:0005524">
    <property type="term" value="F:ATP binding"/>
    <property type="evidence" value="ECO:0007669"/>
    <property type="project" value="UniProtKB-KW"/>
</dbReference>
<accession>X1MPL3</accession>
<dbReference type="InterPro" id="IPR004115">
    <property type="entry name" value="GAD-like_sf"/>
</dbReference>
<dbReference type="GO" id="GO:0006412">
    <property type="term" value="P:translation"/>
    <property type="evidence" value="ECO:0007669"/>
    <property type="project" value="UniProtKB-KW"/>
</dbReference>
<feature type="domain" description="DUF4443" evidence="5">
    <location>
        <begin position="91"/>
        <end position="173"/>
    </location>
</feature>
<dbReference type="Gene3D" id="3.30.1360.30">
    <property type="entry name" value="GAD-like domain"/>
    <property type="match status" value="1"/>
</dbReference>
<dbReference type="SUPFAM" id="SSF55261">
    <property type="entry name" value="GAD domain-like"/>
    <property type="match status" value="1"/>
</dbReference>
<proteinExistence type="predicted"/>
<dbReference type="InterPro" id="IPR036388">
    <property type="entry name" value="WH-like_DNA-bd_sf"/>
</dbReference>
<dbReference type="InterPro" id="IPR036390">
    <property type="entry name" value="WH_DNA-bd_sf"/>
</dbReference>
<dbReference type="GO" id="GO:0005737">
    <property type="term" value="C:cytoplasm"/>
    <property type="evidence" value="ECO:0007669"/>
    <property type="project" value="InterPro"/>
</dbReference>